<accession>A0A1D6DWQ6</accession>
<dbReference type="InParanoid" id="A0A1D6DWQ6"/>
<sequence>MGGCLAPQMTGVAKCWQVAQLVCRWKPTKPLLCPVLTLMVTTLSIVNLASSEVHLILCNVRNY</sequence>
<dbReference type="AlphaFoldDB" id="A0A1D6DWQ6"/>
<proteinExistence type="predicted"/>
<reference evidence="1" key="1">
    <citation type="submission" date="2015-12" db="EMBL/GenBank/DDBJ databases">
        <title>Update maize B73 reference genome by single molecule sequencing technologies.</title>
        <authorList>
            <consortium name="Maize Genome Sequencing Project"/>
            <person name="Ware D."/>
        </authorList>
    </citation>
    <scope>NUCLEOTIDE SEQUENCE [LARGE SCALE GENOMIC DNA]</scope>
    <source>
        <tissue evidence="1">Seedling</tissue>
    </source>
</reference>
<organism evidence="1">
    <name type="scientific">Zea mays</name>
    <name type="common">Maize</name>
    <dbReference type="NCBI Taxonomy" id="4577"/>
    <lineage>
        <taxon>Eukaryota</taxon>
        <taxon>Viridiplantae</taxon>
        <taxon>Streptophyta</taxon>
        <taxon>Embryophyta</taxon>
        <taxon>Tracheophyta</taxon>
        <taxon>Spermatophyta</taxon>
        <taxon>Magnoliopsida</taxon>
        <taxon>Liliopsida</taxon>
        <taxon>Poales</taxon>
        <taxon>Poaceae</taxon>
        <taxon>PACMAD clade</taxon>
        <taxon>Panicoideae</taxon>
        <taxon>Andropogonodae</taxon>
        <taxon>Andropogoneae</taxon>
        <taxon>Tripsacinae</taxon>
        <taxon>Zea</taxon>
    </lineage>
</organism>
<dbReference type="EMBL" id="CM007648">
    <property type="protein sequence ID" value="ONM13109.1"/>
    <property type="molecule type" value="Genomic_DNA"/>
</dbReference>
<protein>
    <submittedName>
        <fullName evidence="1">Uncharacterized protein</fullName>
    </submittedName>
</protein>
<gene>
    <name evidence="1" type="ORF">ZEAMMB73_Zm00001d002117</name>
</gene>
<evidence type="ECO:0000313" key="1">
    <source>
        <dbReference type="EMBL" id="ONM13109.1"/>
    </source>
</evidence>
<name>A0A1D6DWQ6_MAIZE</name>